<evidence type="ECO:0000256" key="8">
    <source>
        <dbReference type="RuleBase" id="RU004447"/>
    </source>
</evidence>
<evidence type="ECO:0000256" key="2">
    <source>
        <dbReference type="ARBA" id="ARBA00007261"/>
    </source>
</evidence>
<dbReference type="OrthoDB" id="9811314at2"/>
<dbReference type="GO" id="GO:0006508">
    <property type="term" value="P:proteolysis"/>
    <property type="evidence" value="ECO:0007669"/>
    <property type="project" value="UniProtKB-KW"/>
</dbReference>
<evidence type="ECO:0000256" key="6">
    <source>
        <dbReference type="ARBA" id="ARBA00022833"/>
    </source>
</evidence>
<dbReference type="PANTHER" id="PTHR43690:SF17">
    <property type="entry name" value="PROTEIN YHJJ"/>
    <property type="match status" value="1"/>
</dbReference>
<dbReference type="InterPro" id="IPR001431">
    <property type="entry name" value="Pept_M16_Zn_BS"/>
</dbReference>
<feature type="domain" description="Peptidase M16 C-terminal" evidence="11">
    <location>
        <begin position="205"/>
        <end position="381"/>
    </location>
</feature>
<evidence type="ECO:0000256" key="5">
    <source>
        <dbReference type="ARBA" id="ARBA00022801"/>
    </source>
</evidence>
<keyword evidence="5" id="KW-0378">Hydrolase</keyword>
<evidence type="ECO:0000259" key="11">
    <source>
        <dbReference type="Pfam" id="PF05193"/>
    </source>
</evidence>
<evidence type="ECO:0000313" key="12">
    <source>
        <dbReference type="EMBL" id="PRC91781.1"/>
    </source>
</evidence>
<name>A0A2S9GVP9_9BURK</name>
<reference evidence="12 13" key="1">
    <citation type="submission" date="2018-02" db="EMBL/GenBank/DDBJ databases">
        <title>Solimicrobium silvestre gen. nov., sp. nov., isolated from alpine forest soil.</title>
        <authorList>
            <person name="Margesin R."/>
            <person name="Albuquerque L."/>
            <person name="Zhang D.-C."/>
            <person name="Froufe H.J.C."/>
            <person name="Severino R."/>
            <person name="Roxo I."/>
            <person name="Egas C."/>
            <person name="Da Costa M.S."/>
        </authorList>
    </citation>
    <scope>NUCLEOTIDE SEQUENCE [LARGE SCALE GENOMIC DNA]</scope>
    <source>
        <strain evidence="12 13">S20-91</strain>
    </source>
</reference>
<dbReference type="InterPro" id="IPR011249">
    <property type="entry name" value="Metalloenz_LuxS/M16"/>
</dbReference>
<dbReference type="SUPFAM" id="SSF63411">
    <property type="entry name" value="LuxS/MPP-like metallohydrolase"/>
    <property type="match status" value="4"/>
</dbReference>
<organism evidence="12 13">
    <name type="scientific">Solimicrobium silvestre</name>
    <dbReference type="NCBI Taxonomy" id="2099400"/>
    <lineage>
        <taxon>Bacteria</taxon>
        <taxon>Pseudomonadati</taxon>
        <taxon>Pseudomonadota</taxon>
        <taxon>Betaproteobacteria</taxon>
        <taxon>Burkholderiales</taxon>
        <taxon>Oxalobacteraceae</taxon>
        <taxon>Solimicrobium</taxon>
    </lineage>
</organism>
<evidence type="ECO:0000256" key="4">
    <source>
        <dbReference type="ARBA" id="ARBA00022723"/>
    </source>
</evidence>
<accession>A0A2S9GVP9</accession>
<dbReference type="Pfam" id="PF05193">
    <property type="entry name" value="Peptidase_M16_C"/>
    <property type="match status" value="2"/>
</dbReference>
<dbReference type="Gene3D" id="3.30.830.10">
    <property type="entry name" value="Metalloenzyme, LuxS/M16 peptidase-like"/>
    <property type="match status" value="4"/>
</dbReference>
<evidence type="ECO:0000313" key="13">
    <source>
        <dbReference type="Proteomes" id="UP000237839"/>
    </source>
</evidence>
<keyword evidence="3" id="KW-0645">Protease</keyword>
<keyword evidence="4" id="KW-0479">Metal-binding</keyword>
<dbReference type="Proteomes" id="UP000237839">
    <property type="component" value="Unassembled WGS sequence"/>
</dbReference>
<keyword evidence="7" id="KW-0482">Metalloprotease</keyword>
<dbReference type="RefSeq" id="WP_105533285.1">
    <property type="nucleotide sequence ID" value="NZ_PUGF01000019.1"/>
</dbReference>
<evidence type="ECO:0000256" key="3">
    <source>
        <dbReference type="ARBA" id="ARBA00022670"/>
    </source>
</evidence>
<dbReference type="InterPro" id="IPR050626">
    <property type="entry name" value="Peptidase_M16"/>
</dbReference>
<feature type="domain" description="Peptidase M16 C-terminal" evidence="11">
    <location>
        <begin position="654"/>
        <end position="834"/>
    </location>
</feature>
<feature type="signal peptide" evidence="9">
    <location>
        <begin position="1"/>
        <end position="25"/>
    </location>
</feature>
<dbReference type="AlphaFoldDB" id="A0A2S9GVP9"/>
<evidence type="ECO:0000259" key="10">
    <source>
        <dbReference type="Pfam" id="PF00675"/>
    </source>
</evidence>
<keyword evidence="6" id="KW-0862">Zinc</keyword>
<dbReference type="PANTHER" id="PTHR43690">
    <property type="entry name" value="NARDILYSIN"/>
    <property type="match status" value="1"/>
</dbReference>
<protein>
    <submittedName>
        <fullName evidence="12">Peptidase M16 inactive domain</fullName>
    </submittedName>
</protein>
<keyword evidence="13" id="KW-1185">Reference proteome</keyword>
<evidence type="ECO:0000256" key="9">
    <source>
        <dbReference type="SAM" id="SignalP"/>
    </source>
</evidence>
<proteinExistence type="inferred from homology"/>
<dbReference type="InterPro" id="IPR007863">
    <property type="entry name" value="Peptidase_M16_C"/>
</dbReference>
<comment type="similarity">
    <text evidence="2 8">Belongs to the peptidase M16 family.</text>
</comment>
<gene>
    <name evidence="12" type="ORF">S2091_3536</name>
</gene>
<sequence length="908" mass="100873">MSDLSKRVIFAATLCMPLMVGNVWAAALPKGITQVATVEGITEYRLANGLKVLLMPDASKPTVTVNITYLVGSRHENYGETGMAHLLEHLLFKGTPKNPKIDLDFNKRGVRFNGTTSLDRTNYYELFQASDDNLKWAIQMEADRMVNSFIAKKDLDSEMTVVRNEYEMGENSPANVLIKRLQSTAYEWHNYGHSTIGNRSDIENVKIENLQAFYHRYYQPDNAVLLISGKFDTNQALNLISSSFGVIPKPTRSLPQFWTVEPTQDGARSVEVRRKGDIQYVIVGYKIPAALNPENDAVSLAAHILADDPTGRLHKSLVETGKAVQVFSFPIGSYAPGLQLIGVAVKKDEPIEPVRDALLAAIESFATTPPTKEELERVKRNYLNDAEKTLSNPESIGLQLSEIMALGDWRYFFQERDQLNSISSEQVAAAAARYFKRDNRTVGMFIPEDSPQRAEIPATPSIQVAMQSFKPVTKVDNSEVFDPSEANIDKRTLHSKIGGLNVALLSKKNKGETVSVALNLHWGDEKSLFGKKTISTLTNEMLMRGNSKYTREQLDDEFAKLKITGNLFRFDTTRENLSAALSLVAQVLKEPNFPETEFEQLKKLNLAELEMQRNDPQAVASHALSQHFNSHYAKGDWRAIASLDEQIEQLKAVKLSDLTAFHKAFYGASHGEISIVGDLDVVATNKAIQQGFGDWVSPAAYTRIDNIYADTAAVEREINTPDQENGFYMANQALNMRDDDPAYPALIVANYIFGGGAGFTSRVMERIRKKDGLSYGVGSWISVNAFDNSASFSLYALSAPQNLNKVALAMKEELHRALKDGFTAEELANAKSGLKQAALQKRAQDAHVASDWNKYSKENRTFAWSQALEDKINALTVAQVNATFTKMIDPTKLSVFTAGDEAKKGNKK</sequence>
<dbReference type="EMBL" id="PUGF01000019">
    <property type="protein sequence ID" value="PRC91781.1"/>
    <property type="molecule type" value="Genomic_DNA"/>
</dbReference>
<feature type="domain" description="Peptidase M16 N-terminal" evidence="10">
    <location>
        <begin position="52"/>
        <end position="197"/>
    </location>
</feature>
<feature type="chain" id="PRO_5015443896" evidence="9">
    <location>
        <begin position="26"/>
        <end position="908"/>
    </location>
</feature>
<dbReference type="GO" id="GO:0004222">
    <property type="term" value="F:metalloendopeptidase activity"/>
    <property type="evidence" value="ECO:0007669"/>
    <property type="project" value="InterPro"/>
</dbReference>
<evidence type="ECO:0000256" key="7">
    <source>
        <dbReference type="ARBA" id="ARBA00023049"/>
    </source>
</evidence>
<comment type="cofactor">
    <cofactor evidence="1">
        <name>Zn(2+)</name>
        <dbReference type="ChEBI" id="CHEBI:29105"/>
    </cofactor>
</comment>
<comment type="caution">
    <text evidence="12">The sequence shown here is derived from an EMBL/GenBank/DDBJ whole genome shotgun (WGS) entry which is preliminary data.</text>
</comment>
<keyword evidence="9" id="KW-0732">Signal</keyword>
<dbReference type="GO" id="GO:0046872">
    <property type="term" value="F:metal ion binding"/>
    <property type="evidence" value="ECO:0007669"/>
    <property type="project" value="UniProtKB-KW"/>
</dbReference>
<dbReference type="Pfam" id="PF00675">
    <property type="entry name" value="Peptidase_M16"/>
    <property type="match status" value="1"/>
</dbReference>
<dbReference type="PROSITE" id="PS00143">
    <property type="entry name" value="INSULINASE"/>
    <property type="match status" value="1"/>
</dbReference>
<evidence type="ECO:0000256" key="1">
    <source>
        <dbReference type="ARBA" id="ARBA00001947"/>
    </source>
</evidence>
<dbReference type="InterPro" id="IPR011765">
    <property type="entry name" value="Pept_M16_N"/>
</dbReference>